<comment type="caution">
    <text evidence="3">The sequence shown here is derived from an EMBL/GenBank/DDBJ whole genome shotgun (WGS) entry which is preliminary data.</text>
</comment>
<evidence type="ECO:0000313" key="4">
    <source>
        <dbReference type="Proteomes" id="UP001162131"/>
    </source>
</evidence>
<reference evidence="3" key="1">
    <citation type="submission" date="2021-09" db="EMBL/GenBank/DDBJ databases">
        <authorList>
            <consortium name="AG Swart"/>
            <person name="Singh M."/>
            <person name="Singh A."/>
            <person name="Seah K."/>
            <person name="Emmerich C."/>
        </authorList>
    </citation>
    <scope>NUCLEOTIDE SEQUENCE</scope>
    <source>
        <strain evidence="3">ATCC30299</strain>
    </source>
</reference>
<keyword evidence="1" id="KW-1133">Transmembrane helix</keyword>
<name>A0AAU9IVM8_9CILI</name>
<proteinExistence type="predicted"/>
<feature type="signal peptide" evidence="2">
    <location>
        <begin position="1"/>
        <end position="16"/>
    </location>
</feature>
<organism evidence="3 4">
    <name type="scientific">Blepharisma stoltei</name>
    <dbReference type="NCBI Taxonomy" id="1481888"/>
    <lineage>
        <taxon>Eukaryota</taxon>
        <taxon>Sar</taxon>
        <taxon>Alveolata</taxon>
        <taxon>Ciliophora</taxon>
        <taxon>Postciliodesmatophora</taxon>
        <taxon>Heterotrichea</taxon>
        <taxon>Heterotrichida</taxon>
        <taxon>Blepharismidae</taxon>
        <taxon>Blepharisma</taxon>
    </lineage>
</organism>
<dbReference type="Proteomes" id="UP001162131">
    <property type="component" value="Unassembled WGS sequence"/>
</dbReference>
<accession>A0AAU9IVM8</accession>
<feature type="chain" id="PRO_5043818356" evidence="2">
    <location>
        <begin position="17"/>
        <end position="145"/>
    </location>
</feature>
<evidence type="ECO:0000256" key="2">
    <source>
        <dbReference type="SAM" id="SignalP"/>
    </source>
</evidence>
<dbReference type="AlphaFoldDB" id="A0AAU9IVM8"/>
<keyword evidence="1" id="KW-0472">Membrane</keyword>
<keyword evidence="1" id="KW-0812">Transmembrane</keyword>
<dbReference type="PROSITE" id="PS51257">
    <property type="entry name" value="PROKAR_LIPOPROTEIN"/>
    <property type="match status" value="1"/>
</dbReference>
<sequence length="145" mass="16389">MKVSLVYLLILLLALACNDDQVQTDSGCVSKCKNAFYNITAGACQSYKTCSAGMVLNETSNSCEKDCGHGYLNGTQCVCDVDWALENGICSEENSDYNYSSELLLNLNWFYWAIIIELLMCIIVNIYFYCSYKRKSKRKFPLTKV</sequence>
<gene>
    <name evidence="3" type="ORF">BSTOLATCC_MIC13089</name>
</gene>
<dbReference type="EMBL" id="CAJZBQ010000013">
    <property type="protein sequence ID" value="CAG9315315.1"/>
    <property type="molecule type" value="Genomic_DNA"/>
</dbReference>
<keyword evidence="4" id="KW-1185">Reference proteome</keyword>
<protein>
    <submittedName>
        <fullName evidence="3">Uncharacterized protein</fullName>
    </submittedName>
</protein>
<evidence type="ECO:0000313" key="3">
    <source>
        <dbReference type="EMBL" id="CAG9315315.1"/>
    </source>
</evidence>
<keyword evidence="2" id="KW-0732">Signal</keyword>
<evidence type="ECO:0000256" key="1">
    <source>
        <dbReference type="SAM" id="Phobius"/>
    </source>
</evidence>
<feature type="transmembrane region" description="Helical" evidence="1">
    <location>
        <begin position="109"/>
        <end position="130"/>
    </location>
</feature>